<sequence>MVNKRTKLKRAIKAEESNQTLKPSNKRPCHHPRIHLPPLSHYNLANLSRSSHPFTGGRSSSTCLSSLKMNGISQKTLLPMSSSSSCRKTGGTGTPSDSPALTRSQRFSRKL</sequence>
<dbReference type="Proteomes" id="UP001497516">
    <property type="component" value="Chromosome 6"/>
</dbReference>
<reference evidence="2 3" key="1">
    <citation type="submission" date="2024-04" db="EMBL/GenBank/DDBJ databases">
        <authorList>
            <person name="Fracassetti M."/>
        </authorList>
    </citation>
    <scope>NUCLEOTIDE SEQUENCE [LARGE SCALE GENOMIC DNA]</scope>
</reference>
<feature type="compositionally biased region" description="Polar residues" evidence="1">
    <location>
        <begin position="74"/>
        <end position="87"/>
    </location>
</feature>
<dbReference type="AlphaFoldDB" id="A0AAV2F9V5"/>
<organism evidence="2 3">
    <name type="scientific">Linum trigynum</name>
    <dbReference type="NCBI Taxonomy" id="586398"/>
    <lineage>
        <taxon>Eukaryota</taxon>
        <taxon>Viridiplantae</taxon>
        <taxon>Streptophyta</taxon>
        <taxon>Embryophyta</taxon>
        <taxon>Tracheophyta</taxon>
        <taxon>Spermatophyta</taxon>
        <taxon>Magnoliopsida</taxon>
        <taxon>eudicotyledons</taxon>
        <taxon>Gunneridae</taxon>
        <taxon>Pentapetalae</taxon>
        <taxon>rosids</taxon>
        <taxon>fabids</taxon>
        <taxon>Malpighiales</taxon>
        <taxon>Linaceae</taxon>
        <taxon>Linum</taxon>
    </lineage>
</organism>
<evidence type="ECO:0000256" key="1">
    <source>
        <dbReference type="SAM" id="MobiDB-lite"/>
    </source>
</evidence>
<evidence type="ECO:0000313" key="3">
    <source>
        <dbReference type="Proteomes" id="UP001497516"/>
    </source>
</evidence>
<feature type="region of interest" description="Disordered" evidence="1">
    <location>
        <begin position="1"/>
        <end position="37"/>
    </location>
</feature>
<feature type="compositionally biased region" description="Polar residues" evidence="1">
    <location>
        <begin position="94"/>
        <end position="105"/>
    </location>
</feature>
<dbReference type="EMBL" id="OZ034819">
    <property type="protein sequence ID" value="CAL1394822.1"/>
    <property type="molecule type" value="Genomic_DNA"/>
</dbReference>
<protein>
    <submittedName>
        <fullName evidence="2">Uncharacterized protein</fullName>
    </submittedName>
</protein>
<name>A0AAV2F9V5_9ROSI</name>
<evidence type="ECO:0000313" key="2">
    <source>
        <dbReference type="EMBL" id="CAL1394822.1"/>
    </source>
</evidence>
<feature type="compositionally biased region" description="Basic residues" evidence="1">
    <location>
        <begin position="1"/>
        <end position="11"/>
    </location>
</feature>
<accession>A0AAV2F9V5</accession>
<gene>
    <name evidence="2" type="ORF">LTRI10_LOCUS35300</name>
</gene>
<feature type="region of interest" description="Disordered" evidence="1">
    <location>
        <begin position="74"/>
        <end position="111"/>
    </location>
</feature>
<keyword evidence="3" id="KW-1185">Reference proteome</keyword>
<feature type="compositionally biased region" description="Basic residues" evidence="1">
    <location>
        <begin position="24"/>
        <end position="34"/>
    </location>
</feature>
<proteinExistence type="predicted"/>